<gene>
    <name evidence="3" type="ORF">F2B50_03840</name>
    <name evidence="4" type="ORF">FPF71_03840</name>
</gene>
<keyword evidence="1" id="KW-0479">Metal-binding</keyword>
<name>A0A5M7BGS7_9FLAO</name>
<dbReference type="Proteomes" id="UP000322315">
    <property type="component" value="Unassembled WGS sequence"/>
</dbReference>
<evidence type="ECO:0000313" key="5">
    <source>
        <dbReference type="Proteomes" id="UP000315145"/>
    </source>
</evidence>
<proteinExistence type="predicted"/>
<dbReference type="InterPro" id="IPR011051">
    <property type="entry name" value="RmlC_Cupin_sf"/>
</dbReference>
<evidence type="ECO:0000256" key="1">
    <source>
        <dbReference type="ARBA" id="ARBA00022723"/>
    </source>
</evidence>
<dbReference type="Gene3D" id="2.60.120.10">
    <property type="entry name" value="Jelly Rolls"/>
    <property type="match status" value="1"/>
</dbReference>
<dbReference type="Pfam" id="PF07883">
    <property type="entry name" value="Cupin_2"/>
    <property type="match status" value="1"/>
</dbReference>
<dbReference type="EMBL" id="VWRS01000001">
    <property type="protein sequence ID" value="KAA5827980.1"/>
    <property type="molecule type" value="Genomic_DNA"/>
</dbReference>
<protein>
    <submittedName>
        <fullName evidence="3">Cupin domain-containing protein</fullName>
    </submittedName>
</protein>
<dbReference type="Proteomes" id="UP000315145">
    <property type="component" value="Unassembled WGS sequence"/>
</dbReference>
<evidence type="ECO:0000313" key="6">
    <source>
        <dbReference type="Proteomes" id="UP000322315"/>
    </source>
</evidence>
<comment type="caution">
    <text evidence="3">The sequence shown here is derived from an EMBL/GenBank/DDBJ whole genome shotgun (WGS) entry which is preliminary data.</text>
</comment>
<dbReference type="EMBL" id="VMBF01000001">
    <property type="protein sequence ID" value="TSJ82225.1"/>
    <property type="molecule type" value="Genomic_DNA"/>
</dbReference>
<reference evidence="3" key="3">
    <citation type="submission" date="2019-09" db="EMBL/GenBank/DDBJ databases">
        <authorList>
            <person name="Zhang D.-C."/>
        </authorList>
    </citation>
    <scope>NUCLEOTIDE SEQUENCE</scope>
    <source>
        <strain evidence="3">RU-4-M-4</strain>
    </source>
</reference>
<dbReference type="PANTHER" id="PTHR35848:SF6">
    <property type="entry name" value="CUPIN TYPE-2 DOMAIN-CONTAINING PROTEIN"/>
    <property type="match status" value="1"/>
</dbReference>
<dbReference type="AlphaFoldDB" id="A0A5M7BGS7"/>
<dbReference type="PROSITE" id="PS51257">
    <property type="entry name" value="PROKAR_LIPOPROTEIN"/>
    <property type="match status" value="1"/>
</dbReference>
<dbReference type="GO" id="GO:0046872">
    <property type="term" value="F:metal ion binding"/>
    <property type="evidence" value="ECO:0007669"/>
    <property type="project" value="UniProtKB-KW"/>
</dbReference>
<organism evidence="3 6">
    <name type="scientific">Algibacter amylolyticus</name>
    <dbReference type="NCBI Taxonomy" id="1608400"/>
    <lineage>
        <taxon>Bacteria</taxon>
        <taxon>Pseudomonadati</taxon>
        <taxon>Bacteroidota</taxon>
        <taxon>Flavobacteriia</taxon>
        <taxon>Flavobacteriales</taxon>
        <taxon>Flavobacteriaceae</taxon>
        <taxon>Algibacter</taxon>
    </lineage>
</organism>
<dbReference type="SUPFAM" id="SSF51182">
    <property type="entry name" value="RmlC-like cupins"/>
    <property type="match status" value="1"/>
</dbReference>
<dbReference type="OrthoDB" id="9806121at2"/>
<feature type="domain" description="Cupin type-2" evidence="2">
    <location>
        <begin position="99"/>
        <end position="165"/>
    </location>
</feature>
<dbReference type="RefSeq" id="WP_144115319.1">
    <property type="nucleotide sequence ID" value="NZ_JACHGE010000001.1"/>
</dbReference>
<reference evidence="3 6" key="1">
    <citation type="journal article" date="2015" name="Int. J. Syst. Evol. Microbiol.">
        <title>Algibacter amylolyticus sp. nov., isolated from intertidal sediment.</title>
        <authorList>
            <person name="Zhang D.C."/>
            <person name="Wu J."/>
            <person name="Neuner K."/>
            <person name="Yao J."/>
            <person name="Margesin R."/>
        </authorList>
    </citation>
    <scope>NUCLEOTIDE SEQUENCE [LARGE SCALE GENOMIC DNA]</scope>
    <source>
        <strain evidence="3 6">RU-4-M-4</strain>
    </source>
</reference>
<keyword evidence="5" id="KW-1185">Reference proteome</keyword>
<reference evidence="4 5" key="2">
    <citation type="submission" date="2019-07" db="EMBL/GenBank/DDBJ databases">
        <title>Algibacter marinivivus sp. nov., isolated from the surface of a marine red alga.</title>
        <authorList>
            <person name="Zhong X."/>
            <person name="Xu W."/>
            <person name="Zhang Y."/>
            <person name="Zhang Q."/>
            <person name="Du Z."/>
        </authorList>
    </citation>
    <scope>NUCLEOTIDE SEQUENCE [LARGE SCALE GENOMIC DNA]</scope>
    <source>
        <strain evidence="4 5">RU-4-M-4</strain>
    </source>
</reference>
<dbReference type="PANTHER" id="PTHR35848">
    <property type="entry name" value="OXALATE-BINDING PROTEIN"/>
    <property type="match status" value="1"/>
</dbReference>
<evidence type="ECO:0000259" key="2">
    <source>
        <dbReference type="Pfam" id="PF07883"/>
    </source>
</evidence>
<dbReference type="InterPro" id="IPR013096">
    <property type="entry name" value="Cupin_2"/>
</dbReference>
<sequence>MKTLKLIVALFCATSIVACKTDKKVVVEEDIVIEQQVVSSTKTYAELSISEGERGQKEYTIENCVNTFSKEEAIPTKVGYQYWFADKNFLDGRTLKMSAVAPGKATHPPHKHLEDEFFFVLEGTAKFHLNGKEVIVAANTSLYCPSYSMHGISNAGDTELKYLVIKKYETK</sequence>
<dbReference type="InterPro" id="IPR014710">
    <property type="entry name" value="RmlC-like_jellyroll"/>
</dbReference>
<accession>A0A5M7BGS7</accession>
<evidence type="ECO:0000313" key="4">
    <source>
        <dbReference type="EMBL" id="TSJ82225.1"/>
    </source>
</evidence>
<dbReference type="InterPro" id="IPR051610">
    <property type="entry name" value="GPI/OXD"/>
</dbReference>
<evidence type="ECO:0000313" key="3">
    <source>
        <dbReference type="EMBL" id="KAA5827980.1"/>
    </source>
</evidence>